<keyword evidence="2" id="KW-1185">Reference proteome</keyword>
<evidence type="ECO:0000313" key="1">
    <source>
        <dbReference type="EMBL" id="KAF6355136.1"/>
    </source>
</evidence>
<dbReference type="Proteomes" id="UP000527355">
    <property type="component" value="Unassembled WGS sequence"/>
</dbReference>
<name>A0A7J7Y0D0_MYOMY</name>
<dbReference type="EMBL" id="JABWUV010000005">
    <property type="protein sequence ID" value="KAF6355136.1"/>
    <property type="molecule type" value="Genomic_DNA"/>
</dbReference>
<sequence>MSPVLTSPHICTFYPHPQFQGTWATLTHGILPPTSRLEGNLPASEGRLKNFIGLMRYLGTMQFPERIFISWMKKYISVVYSSILDALRSLFSNFSKHIFPFFWEEGHTEYDLIILIIHFHIY</sequence>
<dbReference type="AlphaFoldDB" id="A0A7J7Y0D0"/>
<comment type="caution">
    <text evidence="1">The sequence shown here is derived from an EMBL/GenBank/DDBJ whole genome shotgun (WGS) entry which is preliminary data.</text>
</comment>
<organism evidence="1 2">
    <name type="scientific">Myotis myotis</name>
    <name type="common">Greater mouse-eared bat</name>
    <name type="synonym">Vespertilio myotis</name>
    <dbReference type="NCBI Taxonomy" id="51298"/>
    <lineage>
        <taxon>Eukaryota</taxon>
        <taxon>Metazoa</taxon>
        <taxon>Chordata</taxon>
        <taxon>Craniata</taxon>
        <taxon>Vertebrata</taxon>
        <taxon>Euteleostomi</taxon>
        <taxon>Mammalia</taxon>
        <taxon>Eutheria</taxon>
        <taxon>Laurasiatheria</taxon>
        <taxon>Chiroptera</taxon>
        <taxon>Yangochiroptera</taxon>
        <taxon>Vespertilionidae</taxon>
        <taxon>Myotis</taxon>
    </lineage>
</organism>
<gene>
    <name evidence="1" type="ORF">mMyoMyo1_011335</name>
</gene>
<protein>
    <submittedName>
        <fullName evidence="1">Uncharacterized protein</fullName>
    </submittedName>
</protein>
<evidence type="ECO:0000313" key="2">
    <source>
        <dbReference type="Proteomes" id="UP000527355"/>
    </source>
</evidence>
<reference evidence="1 2" key="1">
    <citation type="journal article" date="2020" name="Nature">
        <title>Six reference-quality genomes reveal evolution of bat adaptations.</title>
        <authorList>
            <person name="Jebb D."/>
            <person name="Huang Z."/>
            <person name="Pippel M."/>
            <person name="Hughes G.M."/>
            <person name="Lavrichenko K."/>
            <person name="Devanna P."/>
            <person name="Winkler S."/>
            <person name="Jermiin L.S."/>
            <person name="Skirmuntt E.C."/>
            <person name="Katzourakis A."/>
            <person name="Burkitt-Gray L."/>
            <person name="Ray D.A."/>
            <person name="Sullivan K.A.M."/>
            <person name="Roscito J.G."/>
            <person name="Kirilenko B.M."/>
            <person name="Davalos L.M."/>
            <person name="Corthals A.P."/>
            <person name="Power M.L."/>
            <person name="Jones G."/>
            <person name="Ransome R.D."/>
            <person name="Dechmann D.K.N."/>
            <person name="Locatelli A.G."/>
            <person name="Puechmaille S.J."/>
            <person name="Fedrigo O."/>
            <person name="Jarvis E.D."/>
            <person name="Hiller M."/>
            <person name="Vernes S.C."/>
            <person name="Myers E.W."/>
            <person name="Teeling E.C."/>
        </authorList>
    </citation>
    <scope>NUCLEOTIDE SEQUENCE [LARGE SCALE GENOMIC DNA]</scope>
    <source>
        <strain evidence="1">MMyoMyo1</strain>
        <tissue evidence="1">Flight muscle</tissue>
    </source>
</reference>
<proteinExistence type="predicted"/>
<accession>A0A7J7Y0D0</accession>